<proteinExistence type="predicted"/>
<dbReference type="Proteomes" id="UP000249341">
    <property type="component" value="Unassembled WGS sequence"/>
</dbReference>
<dbReference type="GO" id="GO:0016874">
    <property type="term" value="F:ligase activity"/>
    <property type="evidence" value="ECO:0007669"/>
    <property type="project" value="UniProtKB-KW"/>
</dbReference>
<feature type="domain" description="CoA-binding" evidence="4">
    <location>
        <begin position="15"/>
        <end position="107"/>
    </location>
</feature>
<dbReference type="InterPro" id="IPR032875">
    <property type="entry name" value="Succ_CoA_lig_flav_dom"/>
</dbReference>
<dbReference type="Pfam" id="PF13549">
    <property type="entry name" value="ATP-grasp_5"/>
    <property type="match status" value="1"/>
</dbReference>
<dbReference type="Gene3D" id="3.30.470.20">
    <property type="entry name" value="ATP-grasp fold, B domain"/>
    <property type="match status" value="1"/>
</dbReference>
<dbReference type="SUPFAM" id="SSF56059">
    <property type="entry name" value="Glutathione synthetase ATP-binding domain-like"/>
    <property type="match status" value="1"/>
</dbReference>
<organism evidence="5 6">
    <name type="scientific">Actinoplanes lutulentus</name>
    <dbReference type="NCBI Taxonomy" id="1287878"/>
    <lineage>
        <taxon>Bacteria</taxon>
        <taxon>Bacillati</taxon>
        <taxon>Actinomycetota</taxon>
        <taxon>Actinomycetes</taxon>
        <taxon>Micromonosporales</taxon>
        <taxon>Micromonosporaceae</taxon>
        <taxon>Actinoplanes</taxon>
    </lineage>
</organism>
<dbReference type="InterPro" id="IPR003781">
    <property type="entry name" value="CoA-bd"/>
</dbReference>
<keyword evidence="6" id="KW-1185">Reference proteome</keyword>
<evidence type="ECO:0000313" key="6">
    <source>
        <dbReference type="Proteomes" id="UP000249341"/>
    </source>
</evidence>
<dbReference type="InterPro" id="IPR051538">
    <property type="entry name" value="Acyl-CoA_Synth/Transferase"/>
</dbReference>
<dbReference type="InterPro" id="IPR016102">
    <property type="entry name" value="Succinyl-CoA_synth-like"/>
</dbReference>
<evidence type="ECO:0000256" key="1">
    <source>
        <dbReference type="ARBA" id="ARBA00022598"/>
    </source>
</evidence>
<dbReference type="PANTHER" id="PTHR43334:SF1">
    <property type="entry name" value="3-HYDROXYPROPIONATE--COA LIGASE [ADP-FORMING]"/>
    <property type="match status" value="1"/>
</dbReference>
<dbReference type="SUPFAM" id="SSF51735">
    <property type="entry name" value="NAD(P)-binding Rossmann-fold domains"/>
    <property type="match status" value="1"/>
</dbReference>
<dbReference type="Pfam" id="PF13607">
    <property type="entry name" value="Succ_CoA_lig"/>
    <property type="match status" value="1"/>
</dbReference>
<comment type="caution">
    <text evidence="5">The sequence shown here is derived from an EMBL/GenBank/DDBJ whole genome shotgun (WGS) entry which is preliminary data.</text>
</comment>
<dbReference type="AlphaFoldDB" id="A0A327Z2D7"/>
<dbReference type="Gene3D" id="3.40.50.720">
    <property type="entry name" value="NAD(P)-binding Rossmann-like Domain"/>
    <property type="match status" value="1"/>
</dbReference>
<dbReference type="Gene3D" id="3.30.1490.20">
    <property type="entry name" value="ATP-grasp fold, A domain"/>
    <property type="match status" value="1"/>
</dbReference>
<protein>
    <submittedName>
        <fullName evidence="5">Acyl-CoA synthetase (NDP forming)</fullName>
    </submittedName>
</protein>
<dbReference type="InterPro" id="IPR013815">
    <property type="entry name" value="ATP_grasp_subdomain_1"/>
</dbReference>
<keyword evidence="1" id="KW-0436">Ligase</keyword>
<dbReference type="SUPFAM" id="SSF52210">
    <property type="entry name" value="Succinyl-CoA synthetase domains"/>
    <property type="match status" value="2"/>
</dbReference>
<sequence>MLTINDRRLRGVEAILRPRRVAVLGASAVGGKSGNFALGNLRSGSRSDDVVVVHPRADVVEGLTAVSEPPADLDVALLSLPAAAVLPILHTLQSRGCKAAMIPSAGFTETQLAELYAFAATADMVIHGPNCMGTINVTDDVALWFYEDTLVSQERGGVALVSQSGSATFLTRATEAVGFSKIVSTGNEIDLTCADYLHWLAFDDATTAVGLVLESIRDLPAFVSAARALRQAGKPLVALKVGRTALGSTAAKAHTGALAGQDAAYRALFTRLDVPLVDDYDELASALACLSTPDLPRPASRQVAVVTDSGGEAGLAADLSTRHGVTLPSFSPDVQVVLGEALPGAAINNPLDAGASPLADDDAYEVALRALGRDPEVGSVMLIMEAHQGLTKGEADYFDDVCELLRNLADEGYGKPLVAVSSSSYATHPVVRERLGSQVPLLRGIGNGFAALSALAGNSRPVPDAPSRPSYLPSAEEIAALRSRVNGPLPVDLVRALLDAYGLPVVDATIAPDADAAAQWACQRYPVVVKVASPDVAHRSDIGAVELDIRDEQSLRTSITRIENAVRQTHPDAVIDGFEIQQQVEAGVEVVVGFATDPVFGPTVLVGRGGTLVELEPDVAIGLAPLLAGEAAALLAETQLGKLLAGYRNLLPATDVQPLLDVVDRLAWLANDFAGVLAEGDLNPVIVHPGTGLPVLVDALFITCEPEESK</sequence>
<dbReference type="RefSeq" id="WP_181558098.1">
    <property type="nucleotide sequence ID" value="NZ_QLMJ01000019.1"/>
</dbReference>
<evidence type="ECO:0000313" key="5">
    <source>
        <dbReference type="EMBL" id="RAK28772.1"/>
    </source>
</evidence>
<keyword evidence="3" id="KW-0067">ATP-binding</keyword>
<dbReference type="Pfam" id="PF13380">
    <property type="entry name" value="CoA_binding_2"/>
    <property type="match status" value="1"/>
</dbReference>
<dbReference type="SMART" id="SM00881">
    <property type="entry name" value="CoA_binding"/>
    <property type="match status" value="1"/>
</dbReference>
<dbReference type="PANTHER" id="PTHR43334">
    <property type="entry name" value="ACETATE--COA LIGASE [ADP-FORMING]"/>
    <property type="match status" value="1"/>
</dbReference>
<dbReference type="GO" id="GO:0005524">
    <property type="term" value="F:ATP binding"/>
    <property type="evidence" value="ECO:0007669"/>
    <property type="project" value="UniProtKB-KW"/>
</dbReference>
<dbReference type="EMBL" id="QLMJ01000019">
    <property type="protein sequence ID" value="RAK28772.1"/>
    <property type="molecule type" value="Genomic_DNA"/>
</dbReference>
<reference evidence="5 6" key="1">
    <citation type="submission" date="2018-06" db="EMBL/GenBank/DDBJ databases">
        <title>Genomic Encyclopedia of Type Strains, Phase III (KMG-III): the genomes of soil and plant-associated and newly described type strains.</title>
        <authorList>
            <person name="Whitman W."/>
        </authorList>
    </citation>
    <scope>NUCLEOTIDE SEQUENCE [LARGE SCALE GENOMIC DNA]</scope>
    <source>
        <strain evidence="5 6">CGMCC 4.7090</strain>
    </source>
</reference>
<dbReference type="Gene3D" id="3.40.50.261">
    <property type="entry name" value="Succinyl-CoA synthetase domains"/>
    <property type="match status" value="2"/>
</dbReference>
<dbReference type="InterPro" id="IPR036291">
    <property type="entry name" value="NAD(P)-bd_dom_sf"/>
</dbReference>
<accession>A0A327Z2D7</accession>
<evidence type="ECO:0000259" key="4">
    <source>
        <dbReference type="SMART" id="SM00881"/>
    </source>
</evidence>
<name>A0A327Z2D7_9ACTN</name>
<evidence type="ECO:0000256" key="2">
    <source>
        <dbReference type="ARBA" id="ARBA00022741"/>
    </source>
</evidence>
<keyword evidence="2" id="KW-0547">Nucleotide-binding</keyword>
<evidence type="ECO:0000256" key="3">
    <source>
        <dbReference type="ARBA" id="ARBA00022840"/>
    </source>
</evidence>
<gene>
    <name evidence="5" type="ORF">B0I29_119109</name>
</gene>